<feature type="region of interest" description="Disordered" evidence="1">
    <location>
        <begin position="114"/>
        <end position="148"/>
    </location>
</feature>
<keyword evidence="3" id="KW-1185">Reference proteome</keyword>
<feature type="region of interest" description="Disordered" evidence="1">
    <location>
        <begin position="1"/>
        <end position="77"/>
    </location>
</feature>
<sequence length="364" mass="39445">MSAAEPPPAAASGPGRPRQRHGPRRGRGGGASGNTPQALNASLALRPASVAPESQQIPTPSRGNGRRGGYRGRGRGAGQLLVNGQRAFGGQLTAATPSEGSLAGDALEFIPGQPVAPRARMSRPRNPPRRRMSKSQAPDIATRTHDDITNGQYESAERIYLVESILALESVTKVYAGAVMLKLSLDTTSWRANRRTRLGWDPSTAERSAESLLIVGIQIISVNNLAMFKIWSERTARYRQMLFRIAHVARRQSMFCFLSLARIAQHRYHTARRNAGRYLPVVICASRNAMVEVVGPVFKRSRSPAAVVGQPRTRSVIKGSMSHLNALEFAAPPSIAVVTNAVSDAVLERRRLVNGKLRGGSIER</sequence>
<protein>
    <submittedName>
        <fullName evidence="2">Uncharacterized protein</fullName>
    </submittedName>
</protein>
<feature type="compositionally biased region" description="Basic residues" evidence="1">
    <location>
        <begin position="120"/>
        <end position="133"/>
    </location>
</feature>
<evidence type="ECO:0000313" key="2">
    <source>
        <dbReference type="EMBL" id="KAG4414015.1"/>
    </source>
</evidence>
<dbReference type="EMBL" id="JAFJYH010000285">
    <property type="protein sequence ID" value="KAG4414015.1"/>
    <property type="molecule type" value="Genomic_DNA"/>
</dbReference>
<reference evidence="2" key="1">
    <citation type="submission" date="2021-02" db="EMBL/GenBank/DDBJ databases">
        <title>Genome sequence Cadophora malorum strain M34.</title>
        <authorList>
            <person name="Stefanovic E."/>
            <person name="Vu D."/>
            <person name="Scully C."/>
            <person name="Dijksterhuis J."/>
            <person name="Roader J."/>
            <person name="Houbraken J."/>
        </authorList>
    </citation>
    <scope>NUCLEOTIDE SEQUENCE</scope>
    <source>
        <strain evidence="2">M34</strain>
    </source>
</reference>
<accession>A0A8H7T3I6</accession>
<feature type="compositionally biased region" description="Basic residues" evidence="1">
    <location>
        <begin position="17"/>
        <end position="27"/>
    </location>
</feature>
<evidence type="ECO:0000313" key="3">
    <source>
        <dbReference type="Proteomes" id="UP000664132"/>
    </source>
</evidence>
<gene>
    <name evidence="2" type="ORF">IFR04_012831</name>
</gene>
<dbReference type="OrthoDB" id="6512771at2759"/>
<proteinExistence type="predicted"/>
<name>A0A8H7T3I6_9HELO</name>
<dbReference type="AlphaFoldDB" id="A0A8H7T3I6"/>
<feature type="compositionally biased region" description="Basic residues" evidence="1">
    <location>
        <begin position="64"/>
        <end position="74"/>
    </location>
</feature>
<comment type="caution">
    <text evidence="2">The sequence shown here is derived from an EMBL/GenBank/DDBJ whole genome shotgun (WGS) entry which is preliminary data.</text>
</comment>
<organism evidence="2 3">
    <name type="scientific">Cadophora malorum</name>
    <dbReference type="NCBI Taxonomy" id="108018"/>
    <lineage>
        <taxon>Eukaryota</taxon>
        <taxon>Fungi</taxon>
        <taxon>Dikarya</taxon>
        <taxon>Ascomycota</taxon>
        <taxon>Pezizomycotina</taxon>
        <taxon>Leotiomycetes</taxon>
        <taxon>Helotiales</taxon>
        <taxon>Ploettnerulaceae</taxon>
        <taxon>Cadophora</taxon>
    </lineage>
</organism>
<evidence type="ECO:0000256" key="1">
    <source>
        <dbReference type="SAM" id="MobiDB-lite"/>
    </source>
</evidence>
<dbReference type="Proteomes" id="UP000664132">
    <property type="component" value="Unassembled WGS sequence"/>
</dbReference>
<feature type="compositionally biased region" description="Polar residues" evidence="1">
    <location>
        <begin position="52"/>
        <end position="61"/>
    </location>
</feature>